<organism evidence="2 3">
    <name type="scientific">Shewanella dokdonensis</name>
    <dbReference type="NCBI Taxonomy" id="712036"/>
    <lineage>
        <taxon>Bacteria</taxon>
        <taxon>Pseudomonadati</taxon>
        <taxon>Pseudomonadota</taxon>
        <taxon>Gammaproteobacteria</taxon>
        <taxon>Alteromonadales</taxon>
        <taxon>Shewanellaceae</taxon>
        <taxon>Shewanella</taxon>
    </lineage>
</organism>
<dbReference type="Proteomes" id="UP000676428">
    <property type="component" value="Chromosome"/>
</dbReference>
<gene>
    <name evidence="2" type="ORF">KHX94_11020</name>
</gene>
<dbReference type="Gene3D" id="3.40.50.10610">
    <property type="entry name" value="ABC-type transport auxiliary lipoprotein component"/>
    <property type="match status" value="1"/>
</dbReference>
<dbReference type="PROSITE" id="PS51257">
    <property type="entry name" value="PROKAR_LIPOPROTEIN"/>
    <property type="match status" value="1"/>
</dbReference>
<keyword evidence="2" id="KW-0449">Lipoprotein</keyword>
<dbReference type="Pfam" id="PF05643">
    <property type="entry name" value="GNA1162-like"/>
    <property type="match status" value="1"/>
</dbReference>
<feature type="chain" id="PRO_5047349145" evidence="1">
    <location>
        <begin position="20"/>
        <end position="223"/>
    </location>
</feature>
<dbReference type="RefSeq" id="WP_213680675.1">
    <property type="nucleotide sequence ID" value="NZ_CP074572.1"/>
</dbReference>
<sequence>MRKIILLLLITTASLLTGCATPNYVTKQAAYPLMYQQHPLSILVVPAINHSTAADAPELYSTTIATPLAEAGYYVLPLPITNMLLQQQGVVDGEQLQQVDATKFQGLFGADAILFVTINQWDTNYYITGGNVTVGAAFRLVSTKDNEELWHYSQTIVYDTSGNSGGGLLAAIISTAISTATTDYVPIARTVNGIVVNTLPAGKYSQHYDKDGTVKILEQKQVN</sequence>
<dbReference type="EMBL" id="CP074572">
    <property type="protein sequence ID" value="QVK22015.1"/>
    <property type="molecule type" value="Genomic_DNA"/>
</dbReference>
<feature type="signal peptide" evidence="1">
    <location>
        <begin position="1"/>
        <end position="19"/>
    </location>
</feature>
<keyword evidence="1" id="KW-0732">Signal</keyword>
<evidence type="ECO:0000313" key="2">
    <source>
        <dbReference type="EMBL" id="QVK22015.1"/>
    </source>
</evidence>
<name>A0ABX8DB01_9GAMM</name>
<evidence type="ECO:0000256" key="1">
    <source>
        <dbReference type="SAM" id="SignalP"/>
    </source>
</evidence>
<evidence type="ECO:0000313" key="3">
    <source>
        <dbReference type="Proteomes" id="UP000676428"/>
    </source>
</evidence>
<protein>
    <submittedName>
        <fullName evidence="2">DUF799 family lipoprotein</fullName>
    </submittedName>
</protein>
<reference evidence="2 3" key="1">
    <citation type="journal article" date="2012" name="Int. J. Syst. Evol. Microbiol.">
        <title>Shewanella dokdonensis sp. nov., isolated from seawater.</title>
        <authorList>
            <person name="Sung H.R."/>
            <person name="Yoon J.H."/>
            <person name="Ghim S.Y."/>
        </authorList>
    </citation>
    <scope>NUCLEOTIDE SEQUENCE [LARGE SCALE GENOMIC DNA]</scope>
    <source>
        <strain evidence="2 3">DSM 23626</strain>
    </source>
</reference>
<dbReference type="InterPro" id="IPR008517">
    <property type="entry name" value="GNA1162-like"/>
</dbReference>
<proteinExistence type="predicted"/>
<accession>A0ABX8DB01</accession>
<keyword evidence="3" id="KW-1185">Reference proteome</keyword>